<evidence type="ECO:0000256" key="8">
    <source>
        <dbReference type="SAM" id="MobiDB-lite"/>
    </source>
</evidence>
<evidence type="ECO:0000313" key="10">
    <source>
        <dbReference type="EMBL" id="TDZ85880.1"/>
    </source>
</evidence>
<comment type="caution">
    <text evidence="10">The sequence shown here is derived from an EMBL/GenBank/DDBJ whole genome shotgun (WGS) entry which is preliminary data.</text>
</comment>
<evidence type="ECO:0000256" key="3">
    <source>
        <dbReference type="ARBA" id="ARBA00022679"/>
    </source>
</evidence>
<reference evidence="10 11" key="1">
    <citation type="journal article" date="2019" name="Sci. Rep.">
        <title>Extended insight into the Mycobacterium chelonae-abscessus complex through whole genome sequencing of Mycobacterium salmoniphilum outbreak and Mycobacterium salmoniphilum-like strains.</title>
        <authorList>
            <person name="Behra P.R.K."/>
            <person name="Das S."/>
            <person name="Pettersson B.M.F."/>
            <person name="Shirreff L."/>
            <person name="DuCote T."/>
            <person name="Jacobsson K.G."/>
            <person name="Ennis D.G."/>
            <person name="Kirsebom L.A."/>
        </authorList>
    </citation>
    <scope>NUCLEOTIDE SEQUENCE [LARGE SCALE GENOMIC DNA]</scope>
    <source>
        <strain evidence="10 11">DE 4585</strain>
    </source>
</reference>
<evidence type="ECO:0000313" key="11">
    <source>
        <dbReference type="Proteomes" id="UP000295117"/>
    </source>
</evidence>
<evidence type="ECO:0000256" key="1">
    <source>
        <dbReference type="ARBA" id="ARBA00004651"/>
    </source>
</evidence>
<dbReference type="Proteomes" id="UP000295117">
    <property type="component" value="Unassembled WGS sequence"/>
</dbReference>
<dbReference type="EMBL" id="PECH01000004">
    <property type="protein sequence ID" value="TDZ85880.1"/>
    <property type="molecule type" value="Genomic_DNA"/>
</dbReference>
<proteinExistence type="inferred from homology"/>
<evidence type="ECO:0000256" key="6">
    <source>
        <dbReference type="ARBA" id="ARBA00023136"/>
    </source>
</evidence>
<comment type="subcellular location">
    <subcellularLocation>
        <location evidence="1">Cell membrane</location>
        <topology evidence="1">Multi-pass membrane protein</topology>
    </subcellularLocation>
</comment>
<evidence type="ECO:0000256" key="5">
    <source>
        <dbReference type="ARBA" id="ARBA00022989"/>
    </source>
</evidence>
<organism evidence="10 11">
    <name type="scientific">Mycobacteroides salmoniphilum</name>
    <dbReference type="NCBI Taxonomy" id="404941"/>
    <lineage>
        <taxon>Bacteria</taxon>
        <taxon>Bacillati</taxon>
        <taxon>Actinomycetota</taxon>
        <taxon>Actinomycetes</taxon>
        <taxon>Mycobacteriales</taxon>
        <taxon>Mycobacteriaceae</taxon>
        <taxon>Mycobacteroides</taxon>
    </lineage>
</organism>
<gene>
    <name evidence="10" type="ORF">DE4585_01203</name>
</gene>
<dbReference type="GO" id="GO:0016758">
    <property type="term" value="F:hexosyltransferase activity"/>
    <property type="evidence" value="ECO:0007669"/>
    <property type="project" value="InterPro"/>
</dbReference>
<sequence>MVSVDTSFSRLIEGLKNSVSPALKPPTAPPSVATILRSVLWPLAIMAVIHRSYVLGTNGYITDDFGPVYRAVIAFKRHLPVYNENFGYVDPHYIYPPGGTLLLAPFGYLPVDASRYWFITINAIAIVIAAYFLLRLFNFTLASVAAPALLLAMFCTESVTNTLVFTNINGVMLLLEVLFFRWLLDGRKNSEWLAGVAIGLTLVIKPLLLPLLLLPLLNRQWRVFAAAFGIPAFFNAVAMFGPRKVRIIDGWDYLRRTARYLAETRDYFNSSIAGNGLYYGLPEPLIAFLRIAFLLIALVSVWLLYKYYRRRDPRFWALTTGGVVLTASFLLLGLGQGYYSMALFPFVMTIVLPNSVLRNWPAWLAIYGFFSMDRWLLNHWLTTGRALEYLKITYGWCLLLIVVMMVLVLRYRDAKAAGTLDNGLDPDWMTAGTSTKESATDDDIERPEGESDRRAVAGATDS</sequence>
<feature type="transmembrane region" description="Helical" evidence="9">
    <location>
        <begin position="163"/>
        <end position="180"/>
    </location>
</feature>
<name>A0A4R8S4T6_9MYCO</name>
<feature type="transmembrane region" description="Helical" evidence="9">
    <location>
        <begin position="221"/>
        <end position="241"/>
    </location>
</feature>
<dbReference type="EC" id="2.4.2.47" evidence="10"/>
<evidence type="ECO:0000256" key="2">
    <source>
        <dbReference type="ARBA" id="ARBA00022475"/>
    </source>
</evidence>
<evidence type="ECO:0000256" key="4">
    <source>
        <dbReference type="ARBA" id="ARBA00022692"/>
    </source>
</evidence>
<dbReference type="Pfam" id="PF09594">
    <property type="entry name" value="GT87"/>
    <property type="match status" value="1"/>
</dbReference>
<keyword evidence="10" id="KW-0328">Glycosyltransferase</keyword>
<accession>A0A4R8S4T6</accession>
<keyword evidence="2" id="KW-1003">Cell membrane</keyword>
<dbReference type="GO" id="GO:0005886">
    <property type="term" value="C:plasma membrane"/>
    <property type="evidence" value="ECO:0007669"/>
    <property type="project" value="UniProtKB-SubCell"/>
</dbReference>
<protein>
    <submittedName>
        <fullName evidence="10">Alpha-(1-&gt;3)-arabinofuranosyltransferase</fullName>
        <ecNumber evidence="10">2.4.2.47</ecNumber>
    </submittedName>
</protein>
<evidence type="ECO:0000256" key="7">
    <source>
        <dbReference type="ARBA" id="ARBA00024033"/>
    </source>
</evidence>
<feature type="transmembrane region" description="Helical" evidence="9">
    <location>
        <begin position="116"/>
        <end position="133"/>
    </location>
</feature>
<keyword evidence="3 10" id="KW-0808">Transferase</keyword>
<feature type="transmembrane region" description="Helical" evidence="9">
    <location>
        <begin position="192"/>
        <end position="214"/>
    </location>
</feature>
<keyword evidence="5 9" id="KW-1133">Transmembrane helix</keyword>
<feature type="transmembrane region" description="Helical" evidence="9">
    <location>
        <begin position="393"/>
        <end position="411"/>
    </location>
</feature>
<dbReference type="AlphaFoldDB" id="A0A4R8S4T6"/>
<feature type="compositionally biased region" description="Basic and acidic residues" evidence="8">
    <location>
        <begin position="446"/>
        <end position="455"/>
    </location>
</feature>
<comment type="similarity">
    <text evidence="7">Belongs to the glycosyltransferase 87 family.</text>
</comment>
<feature type="region of interest" description="Disordered" evidence="8">
    <location>
        <begin position="427"/>
        <end position="462"/>
    </location>
</feature>
<dbReference type="InterPro" id="IPR018584">
    <property type="entry name" value="GT87"/>
</dbReference>
<feature type="transmembrane region" description="Helical" evidence="9">
    <location>
        <begin position="315"/>
        <end position="332"/>
    </location>
</feature>
<feature type="transmembrane region" description="Helical" evidence="9">
    <location>
        <begin position="285"/>
        <end position="308"/>
    </location>
</feature>
<evidence type="ECO:0000256" key="9">
    <source>
        <dbReference type="SAM" id="Phobius"/>
    </source>
</evidence>
<keyword evidence="4 9" id="KW-0812">Transmembrane</keyword>
<keyword evidence="6 9" id="KW-0472">Membrane</keyword>